<name>A0A8J2IED1_FUSEQ</name>
<evidence type="ECO:0008006" key="4">
    <source>
        <dbReference type="Google" id="ProtNLM"/>
    </source>
</evidence>
<evidence type="ECO:0000256" key="1">
    <source>
        <dbReference type="SAM" id="SignalP"/>
    </source>
</evidence>
<reference evidence="2" key="1">
    <citation type="submission" date="2021-05" db="EMBL/GenBank/DDBJ databases">
        <authorList>
            <person name="Khan N."/>
        </authorList>
    </citation>
    <scope>NUCLEOTIDE SEQUENCE</scope>
</reference>
<comment type="caution">
    <text evidence="2">The sequence shown here is derived from an EMBL/GenBank/DDBJ whole genome shotgun (WGS) entry which is preliminary data.</text>
</comment>
<proteinExistence type="predicted"/>
<gene>
    <name evidence="2" type="ORF">FEQUK3_LOCUS331</name>
</gene>
<feature type="chain" id="PRO_5035245999" description="Secreted protein" evidence="1">
    <location>
        <begin position="19"/>
        <end position="251"/>
    </location>
</feature>
<dbReference type="AlphaFoldDB" id="A0A8J2IED1"/>
<evidence type="ECO:0000313" key="3">
    <source>
        <dbReference type="Proteomes" id="UP000693738"/>
    </source>
</evidence>
<accession>A0A8J2IED1</accession>
<protein>
    <recommendedName>
        <fullName evidence="4">Secreted protein</fullName>
    </recommendedName>
</protein>
<organism evidence="2 3">
    <name type="scientific">Fusarium equiseti</name>
    <name type="common">Fusarium scirpi</name>
    <dbReference type="NCBI Taxonomy" id="61235"/>
    <lineage>
        <taxon>Eukaryota</taxon>
        <taxon>Fungi</taxon>
        <taxon>Dikarya</taxon>
        <taxon>Ascomycota</taxon>
        <taxon>Pezizomycotina</taxon>
        <taxon>Sordariomycetes</taxon>
        <taxon>Hypocreomycetidae</taxon>
        <taxon>Hypocreales</taxon>
        <taxon>Nectriaceae</taxon>
        <taxon>Fusarium</taxon>
        <taxon>Fusarium incarnatum-equiseti species complex</taxon>
    </lineage>
</organism>
<feature type="signal peptide" evidence="1">
    <location>
        <begin position="1"/>
        <end position="18"/>
    </location>
</feature>
<evidence type="ECO:0000313" key="2">
    <source>
        <dbReference type="EMBL" id="CAG7554605.1"/>
    </source>
</evidence>
<dbReference type="EMBL" id="CAJSTJ010000022">
    <property type="protein sequence ID" value="CAG7554605.1"/>
    <property type="molecule type" value="Genomic_DNA"/>
</dbReference>
<sequence length="251" mass="27081">MVALTNFLILCTAALTAATPVATSEDFSQWLGGEVLKQCTAVGNCQEQLQNNYYWVQANKNKGGHQKRYNCKNAGMHIIVTSGTSFVKFGSTNPYDLFHHVYDLCHDGGCDNGGEYSVSTKYTSPTGLFSTNIKVTAQGVINGWDMRNALADSLAEASRKNQVWSNEVYCPSGGRACFFGRAWQGWAPNFQQAALYNNCNQYGWMSAKTDGLTGVTSNGNCKDILSNLAGIAGAEVPWAGALIPILGWACG</sequence>
<keyword evidence="1" id="KW-0732">Signal</keyword>
<dbReference type="Proteomes" id="UP000693738">
    <property type="component" value="Unassembled WGS sequence"/>
</dbReference>